<keyword evidence="3" id="KW-1185">Reference proteome</keyword>
<reference evidence="2 3" key="1">
    <citation type="submission" date="2017-07" db="EMBL/GenBank/DDBJ databases">
        <title>Amycolatopsis thailandensis Genome sequencing and assembly.</title>
        <authorList>
            <person name="Kaur N."/>
            <person name="Mayilraj S."/>
        </authorList>
    </citation>
    <scope>NUCLEOTIDE SEQUENCE [LARGE SCALE GENOMIC DNA]</scope>
    <source>
        <strain evidence="2 3">JCM 16380</strain>
    </source>
</reference>
<sequence length="378" mass="40929">MPPMNCVTSLQRGARPSRSVCPREASKTLPTTESCFCWSSTPTARLLPATARSTFLVVRPLAPEDHPNKIERTLNVSSSVAEPRLLPSEQLAGQERRSRVRVIDALVGGKDNYAEDRRVADKIAQVLPGGFEGAKRLFTEDFWFRVRVCRMLLARTEVSQFVLFGVDQCETSAAPLHKVVHRDAPDAVVVYVEPELDSATHALEFDTRTNERGPVVHVVHDNMYDPALLTRLFESSSVPLDDSEPVALLHCATLPFLPSDSGTTPAEITAGQIDTLPEGSFVAVSHLSIPDGAADRAAAVRAANVLDETVGTRLCRPETEIATFFGGLPLVVPSPLTTAPALVPCSKWYPAGPLLEQAAVDNFNLGAVAHKGKPWPSV</sequence>
<dbReference type="Gene3D" id="3.40.50.150">
    <property type="entry name" value="Vaccinia Virus protein VP39"/>
    <property type="match status" value="1"/>
</dbReference>
<protein>
    <recommendedName>
        <fullName evidence="4">S-adenosyl methyltransferase</fullName>
    </recommendedName>
</protein>
<accession>A0A229RUW2</accession>
<dbReference type="Pfam" id="PF04672">
    <property type="entry name" value="Methyltransf_19"/>
    <property type="match status" value="1"/>
</dbReference>
<comment type="caution">
    <text evidence="2">The sequence shown here is derived from an EMBL/GenBank/DDBJ whole genome shotgun (WGS) entry which is preliminary data.</text>
</comment>
<dbReference type="EMBL" id="NMQT01000102">
    <property type="protein sequence ID" value="OXM50315.1"/>
    <property type="molecule type" value="Genomic_DNA"/>
</dbReference>
<dbReference type="OrthoDB" id="3637918at2"/>
<dbReference type="AlphaFoldDB" id="A0A229RUW2"/>
<feature type="region of interest" description="Disordered" evidence="1">
    <location>
        <begin position="1"/>
        <end position="21"/>
    </location>
</feature>
<evidence type="ECO:0008006" key="4">
    <source>
        <dbReference type="Google" id="ProtNLM"/>
    </source>
</evidence>
<evidence type="ECO:0000313" key="2">
    <source>
        <dbReference type="EMBL" id="OXM50315.1"/>
    </source>
</evidence>
<evidence type="ECO:0000256" key="1">
    <source>
        <dbReference type="SAM" id="MobiDB-lite"/>
    </source>
</evidence>
<feature type="compositionally biased region" description="Polar residues" evidence="1">
    <location>
        <begin position="1"/>
        <end position="11"/>
    </location>
</feature>
<dbReference type="InterPro" id="IPR029063">
    <property type="entry name" value="SAM-dependent_MTases_sf"/>
</dbReference>
<evidence type="ECO:0000313" key="3">
    <source>
        <dbReference type="Proteomes" id="UP000215223"/>
    </source>
</evidence>
<dbReference type="SUPFAM" id="SSF53335">
    <property type="entry name" value="S-adenosyl-L-methionine-dependent methyltransferases"/>
    <property type="match status" value="1"/>
</dbReference>
<organism evidence="2 3">
    <name type="scientific">Amycolatopsis thailandensis</name>
    <dbReference type="NCBI Taxonomy" id="589330"/>
    <lineage>
        <taxon>Bacteria</taxon>
        <taxon>Bacillati</taxon>
        <taxon>Actinomycetota</taxon>
        <taxon>Actinomycetes</taxon>
        <taxon>Pseudonocardiales</taxon>
        <taxon>Pseudonocardiaceae</taxon>
        <taxon>Amycolatopsis</taxon>
    </lineage>
</organism>
<proteinExistence type="predicted"/>
<dbReference type="Proteomes" id="UP000215223">
    <property type="component" value="Unassembled WGS sequence"/>
</dbReference>
<dbReference type="InterPro" id="IPR006764">
    <property type="entry name" value="SAM_dep_MeTrfase_SAV2177_type"/>
</dbReference>
<gene>
    <name evidence="2" type="ORF">CFP71_28205</name>
</gene>
<name>A0A229RUW2_9PSEU</name>